<dbReference type="AlphaFoldDB" id="A0A067E6G8"/>
<name>A0A067E6G8_CITSI</name>
<evidence type="ECO:0000313" key="2">
    <source>
        <dbReference type="EMBL" id="KDO49480.1"/>
    </source>
</evidence>
<evidence type="ECO:0000313" key="3">
    <source>
        <dbReference type="Proteomes" id="UP000027120"/>
    </source>
</evidence>
<dbReference type="Proteomes" id="UP000027120">
    <property type="component" value="Unassembled WGS sequence"/>
</dbReference>
<organism evidence="2 3">
    <name type="scientific">Citrus sinensis</name>
    <name type="common">Sweet orange</name>
    <name type="synonym">Citrus aurantium var. sinensis</name>
    <dbReference type="NCBI Taxonomy" id="2711"/>
    <lineage>
        <taxon>Eukaryota</taxon>
        <taxon>Viridiplantae</taxon>
        <taxon>Streptophyta</taxon>
        <taxon>Embryophyta</taxon>
        <taxon>Tracheophyta</taxon>
        <taxon>Spermatophyta</taxon>
        <taxon>Magnoliopsida</taxon>
        <taxon>eudicotyledons</taxon>
        <taxon>Gunneridae</taxon>
        <taxon>Pentapetalae</taxon>
        <taxon>rosids</taxon>
        <taxon>malvids</taxon>
        <taxon>Sapindales</taxon>
        <taxon>Rutaceae</taxon>
        <taxon>Aurantioideae</taxon>
        <taxon>Citrus</taxon>
    </lineage>
</organism>
<gene>
    <name evidence="2" type="ORF">CISIN_1g0108711mg</name>
</gene>
<feature type="compositionally biased region" description="Basic and acidic residues" evidence="1">
    <location>
        <begin position="26"/>
        <end position="39"/>
    </location>
</feature>
<proteinExistence type="predicted"/>
<protein>
    <submittedName>
        <fullName evidence="2">Uncharacterized protein</fullName>
    </submittedName>
</protein>
<dbReference type="STRING" id="2711.A0A067E6G8"/>
<feature type="compositionally biased region" description="Low complexity" evidence="1">
    <location>
        <begin position="14"/>
        <end position="25"/>
    </location>
</feature>
<accession>A0A067E6G8</accession>
<feature type="compositionally biased region" description="Polar residues" evidence="1">
    <location>
        <begin position="1"/>
        <end position="13"/>
    </location>
</feature>
<feature type="non-terminal residue" evidence="2">
    <location>
        <position position="116"/>
    </location>
</feature>
<feature type="region of interest" description="Disordered" evidence="1">
    <location>
        <begin position="1"/>
        <end position="39"/>
    </location>
</feature>
<reference evidence="2 3" key="1">
    <citation type="submission" date="2014-04" db="EMBL/GenBank/DDBJ databases">
        <authorList>
            <consortium name="International Citrus Genome Consortium"/>
            <person name="Gmitter F."/>
            <person name="Chen C."/>
            <person name="Farmerie W."/>
            <person name="Harkins T."/>
            <person name="Desany B."/>
            <person name="Mohiuddin M."/>
            <person name="Kodira C."/>
            <person name="Borodovsky M."/>
            <person name="Lomsadze A."/>
            <person name="Burns P."/>
            <person name="Jenkins J."/>
            <person name="Prochnik S."/>
            <person name="Shu S."/>
            <person name="Chapman J."/>
            <person name="Pitluck S."/>
            <person name="Schmutz J."/>
            <person name="Rokhsar D."/>
        </authorList>
    </citation>
    <scope>NUCLEOTIDE SEQUENCE</scope>
</reference>
<dbReference type="EMBL" id="KK785109">
    <property type="protein sequence ID" value="KDO49480.1"/>
    <property type="molecule type" value="Genomic_DNA"/>
</dbReference>
<sequence length="116" mass="13339">MAEQLSSSTSTSPIEANNDNISDNNNNHKDNKNKENKENVIDPELFSCMLQPATADSDPDYIGVRRLLLFRKAESGVRRRLDWRCNGKGYVAYRNYIRRPRNWESQTPSYQSTPGN</sequence>
<evidence type="ECO:0000256" key="1">
    <source>
        <dbReference type="SAM" id="MobiDB-lite"/>
    </source>
</evidence>
<keyword evidence="3" id="KW-1185">Reference proteome</keyword>